<feature type="domain" description="ABC transporter substrate-binding protein PnrA-like" evidence="7">
    <location>
        <begin position="44"/>
        <end position="341"/>
    </location>
</feature>
<comment type="similarity">
    <text evidence="2">Belongs to the BMP lipoprotein family.</text>
</comment>
<evidence type="ECO:0000313" key="9">
    <source>
        <dbReference type="Proteomes" id="UP000230821"/>
    </source>
</evidence>
<dbReference type="InterPro" id="IPR028082">
    <property type="entry name" value="Peripla_BP_I"/>
</dbReference>
<comment type="subcellular location">
    <subcellularLocation>
        <location evidence="1">Cell membrane</location>
        <topology evidence="1">Lipid-anchor</topology>
    </subcellularLocation>
</comment>
<keyword evidence="4" id="KW-0732">Signal</keyword>
<keyword evidence="6" id="KW-0449">Lipoprotein</keyword>
<name>A0A2G6KKH8_9BACT</name>
<dbReference type="SUPFAM" id="SSF53822">
    <property type="entry name" value="Periplasmic binding protein-like I"/>
    <property type="match status" value="1"/>
</dbReference>
<evidence type="ECO:0000256" key="4">
    <source>
        <dbReference type="ARBA" id="ARBA00022729"/>
    </source>
</evidence>
<dbReference type="PANTHER" id="PTHR34296">
    <property type="entry name" value="TRANSCRIPTIONAL ACTIVATOR PROTEIN MED"/>
    <property type="match status" value="1"/>
</dbReference>
<dbReference type="GO" id="GO:0005886">
    <property type="term" value="C:plasma membrane"/>
    <property type="evidence" value="ECO:0007669"/>
    <property type="project" value="UniProtKB-SubCell"/>
</dbReference>
<comment type="caution">
    <text evidence="8">The sequence shown here is derived from an EMBL/GenBank/DDBJ whole genome shotgun (WGS) entry which is preliminary data.</text>
</comment>
<evidence type="ECO:0000259" key="7">
    <source>
        <dbReference type="Pfam" id="PF02608"/>
    </source>
</evidence>
<dbReference type="Proteomes" id="UP000230821">
    <property type="component" value="Unassembled WGS sequence"/>
</dbReference>
<evidence type="ECO:0000256" key="3">
    <source>
        <dbReference type="ARBA" id="ARBA00022475"/>
    </source>
</evidence>
<evidence type="ECO:0000256" key="6">
    <source>
        <dbReference type="ARBA" id="ARBA00023288"/>
    </source>
</evidence>
<dbReference type="CDD" id="cd06304">
    <property type="entry name" value="PBP1_BmpA_Med_PnrA-like"/>
    <property type="match status" value="1"/>
</dbReference>
<organism evidence="8 9">
    <name type="scientific">candidate division KSB3 bacterium</name>
    <dbReference type="NCBI Taxonomy" id="2044937"/>
    <lineage>
        <taxon>Bacteria</taxon>
        <taxon>candidate division KSB3</taxon>
    </lineage>
</organism>
<evidence type="ECO:0000313" key="8">
    <source>
        <dbReference type="EMBL" id="PIE35542.1"/>
    </source>
</evidence>
<evidence type="ECO:0000256" key="2">
    <source>
        <dbReference type="ARBA" id="ARBA00008610"/>
    </source>
</evidence>
<dbReference type="Pfam" id="PF02608">
    <property type="entry name" value="Bmp"/>
    <property type="match status" value="1"/>
</dbReference>
<proteinExistence type="inferred from homology"/>
<gene>
    <name evidence="8" type="ORF">CSA56_03820</name>
</gene>
<dbReference type="AlphaFoldDB" id="A0A2G6KKH8"/>
<protein>
    <submittedName>
        <fullName evidence="8">BMP family ABC transporter substrate-binding protein</fullName>
    </submittedName>
</protein>
<keyword evidence="3" id="KW-1003">Cell membrane</keyword>
<accession>A0A2G6KKH8</accession>
<dbReference type="Gene3D" id="3.40.50.2300">
    <property type="match status" value="2"/>
</dbReference>
<sequence length="347" mass="37865">MLLLARSKWRRLMMSRISTCVVSVLLVFSIVWLPGIYAEADTLKVALVLPDVITDLSWNAVAYQGLEAAAKESGVEFTYQERVADADVERVLRDYANQGYDFILAESFNYQDATIKVAKDFPELKFATATGFMTRAAGFEDVPENHAVYDWPAHQVGYLTGMLAACMSKNNHVGFVGGFEVPDIVRQAEGFKDGAKAVNDEIKTGVIYTGSWVDTVKGQEAALSLLDLGADVIAQAADGPGVGAILACQSRGAYAIGYVADQNHIAPENVLTSVVLVKKAAYMAMIQDILAGQFESKAYLFDLIQGGVDLAPYHDLVPEDIQEKIQQAREHIMNGTIVVEERLEATK</sequence>
<evidence type="ECO:0000256" key="1">
    <source>
        <dbReference type="ARBA" id="ARBA00004193"/>
    </source>
</evidence>
<dbReference type="InterPro" id="IPR050957">
    <property type="entry name" value="BMP_lipoprotein"/>
</dbReference>
<reference evidence="8 9" key="1">
    <citation type="submission" date="2017-10" db="EMBL/GenBank/DDBJ databases">
        <title>Novel microbial diversity and functional potential in the marine mammal oral microbiome.</title>
        <authorList>
            <person name="Dudek N.K."/>
            <person name="Sun C.L."/>
            <person name="Burstein D."/>
            <person name="Kantor R.S."/>
            <person name="Aliaga Goltsman D.S."/>
            <person name="Bik E.M."/>
            <person name="Thomas B.C."/>
            <person name="Banfield J.F."/>
            <person name="Relman D.A."/>
        </authorList>
    </citation>
    <scope>NUCLEOTIDE SEQUENCE [LARGE SCALE GENOMIC DNA]</scope>
    <source>
        <strain evidence="8">DOLJORAL78_47_16</strain>
    </source>
</reference>
<dbReference type="InterPro" id="IPR003760">
    <property type="entry name" value="PnrA-like"/>
</dbReference>
<dbReference type="PANTHER" id="PTHR34296:SF2">
    <property type="entry name" value="ABC TRANSPORTER GUANOSINE-BINDING PROTEIN NUPN"/>
    <property type="match status" value="1"/>
</dbReference>
<evidence type="ECO:0000256" key="5">
    <source>
        <dbReference type="ARBA" id="ARBA00023136"/>
    </source>
</evidence>
<keyword evidence="5" id="KW-0472">Membrane</keyword>
<dbReference type="EMBL" id="PDSK01000040">
    <property type="protein sequence ID" value="PIE35542.1"/>
    <property type="molecule type" value="Genomic_DNA"/>
</dbReference>